<sequence length="290" mass="33412">MMIPFHLLIPKKSQHLNQQALERRNTCVGYLPKLKKGKLIQCQLFKALQEQVMEQKKRMDDFIAFKVPAAIEASVSTHVFNEVKNHAPTLVPDVVADFIRPRIYRTVLHVLRNKQISLSTTPRLSTTNITISELKEQLLHMMSHNPDSIEGKVNLDLYNALSNSVQQDKRTDPPKNRKWEKSYKRQKFAGESSSGKDQVMFKSSDYERQPSSTDVTPVIKPEDREEESIEKEPLEEPKKVGWLEESEEKVDSNLLSDARSRPGPAITTRNFHKCKYPSIKLDDVQSIKYI</sequence>
<feature type="region of interest" description="Disordered" evidence="1">
    <location>
        <begin position="164"/>
        <end position="268"/>
    </location>
</feature>
<feature type="compositionally biased region" description="Basic and acidic residues" evidence="1">
    <location>
        <begin position="230"/>
        <end position="242"/>
    </location>
</feature>
<reference evidence="2" key="2">
    <citation type="submission" date="2022-01" db="EMBL/GenBank/DDBJ databases">
        <authorList>
            <person name="Yamashiro T."/>
            <person name="Shiraishi A."/>
            <person name="Satake H."/>
            <person name="Nakayama K."/>
        </authorList>
    </citation>
    <scope>NUCLEOTIDE SEQUENCE</scope>
</reference>
<protein>
    <submittedName>
        <fullName evidence="2">Uncharacterized protein</fullName>
    </submittedName>
</protein>
<proteinExistence type="predicted"/>
<keyword evidence="3" id="KW-1185">Reference proteome</keyword>
<dbReference type="EMBL" id="BQNB010015442">
    <property type="protein sequence ID" value="GJT40090.1"/>
    <property type="molecule type" value="Genomic_DNA"/>
</dbReference>
<gene>
    <name evidence="2" type="ORF">Tco_0939955</name>
</gene>
<accession>A0ABQ5DM31</accession>
<name>A0ABQ5DM31_9ASTR</name>
<evidence type="ECO:0000313" key="2">
    <source>
        <dbReference type="EMBL" id="GJT40090.1"/>
    </source>
</evidence>
<comment type="caution">
    <text evidence="2">The sequence shown here is derived from an EMBL/GenBank/DDBJ whole genome shotgun (WGS) entry which is preliminary data.</text>
</comment>
<evidence type="ECO:0000256" key="1">
    <source>
        <dbReference type="SAM" id="MobiDB-lite"/>
    </source>
</evidence>
<reference evidence="2" key="1">
    <citation type="journal article" date="2022" name="Int. J. Mol. Sci.">
        <title>Draft Genome of Tanacetum Coccineum: Genomic Comparison of Closely Related Tanacetum-Family Plants.</title>
        <authorList>
            <person name="Yamashiro T."/>
            <person name="Shiraishi A."/>
            <person name="Nakayama K."/>
            <person name="Satake H."/>
        </authorList>
    </citation>
    <scope>NUCLEOTIDE SEQUENCE</scope>
</reference>
<evidence type="ECO:0000313" key="3">
    <source>
        <dbReference type="Proteomes" id="UP001151760"/>
    </source>
</evidence>
<organism evidence="2 3">
    <name type="scientific">Tanacetum coccineum</name>
    <dbReference type="NCBI Taxonomy" id="301880"/>
    <lineage>
        <taxon>Eukaryota</taxon>
        <taxon>Viridiplantae</taxon>
        <taxon>Streptophyta</taxon>
        <taxon>Embryophyta</taxon>
        <taxon>Tracheophyta</taxon>
        <taxon>Spermatophyta</taxon>
        <taxon>Magnoliopsida</taxon>
        <taxon>eudicotyledons</taxon>
        <taxon>Gunneridae</taxon>
        <taxon>Pentapetalae</taxon>
        <taxon>asterids</taxon>
        <taxon>campanulids</taxon>
        <taxon>Asterales</taxon>
        <taxon>Asteraceae</taxon>
        <taxon>Asteroideae</taxon>
        <taxon>Anthemideae</taxon>
        <taxon>Anthemidinae</taxon>
        <taxon>Tanacetum</taxon>
    </lineage>
</organism>
<dbReference type="Proteomes" id="UP001151760">
    <property type="component" value="Unassembled WGS sequence"/>
</dbReference>
<feature type="compositionally biased region" description="Basic and acidic residues" evidence="1">
    <location>
        <begin position="167"/>
        <end position="183"/>
    </location>
</feature>